<sequence length="462" mass="50400">MIRFLVTSSIRRRLVFQLSIMAALLSIVFFVAVRSVAEQAAADTQDNILAASATSIADALYSERGQVRVELPYSALSMLGTISEDRVFYRIVADGETVTGYDDLAVPKADQGQRAALFVTEQYRGEEVRVVSIARAVSNGVRAADVRIVIAQTRRGLAQISSQITTNAMAVAIGFFLMATALSLLAAQSAVAPVKKLAESVTRRGPKDLRPVISKTPGELVPLVDALNNFMMRLRASLTRSEEFIAEAAHRVRTPLATVRTQAEVVHRQMEKPENRKALREMIRAVDESSRSAGQLLDHAMVTFRTDQLEQDEINLATLADETCDRLQPTAELKDIEIVRTFSKEPATIFGDRILMQNAVRNILDNAIKYSPAESVITVRVENSSDQAVLSVIDQGRGFGDADLGKLTSRFSRGSNVDDIVGSGLGLTIADEVMQAHGGQLHIEPNKEGVGACVMLIFDRSL</sequence>
<keyword evidence="6 11" id="KW-0812">Transmembrane</keyword>
<keyword evidence="4" id="KW-0597">Phosphoprotein</keyword>
<name>A0ABQ5UUR6_9HYPH</name>
<evidence type="ECO:0000313" key="14">
    <source>
        <dbReference type="EMBL" id="GLQ19016.1"/>
    </source>
</evidence>
<comment type="catalytic activity">
    <reaction evidence="1">
        <text>ATP + protein L-histidine = ADP + protein N-phospho-L-histidine.</text>
        <dbReference type="EC" id="2.7.13.3"/>
    </reaction>
</comment>
<dbReference type="SUPFAM" id="SSF55874">
    <property type="entry name" value="ATPase domain of HSP90 chaperone/DNA topoisomerase II/histidine kinase"/>
    <property type="match status" value="1"/>
</dbReference>
<dbReference type="GO" id="GO:0016301">
    <property type="term" value="F:kinase activity"/>
    <property type="evidence" value="ECO:0007669"/>
    <property type="project" value="UniProtKB-KW"/>
</dbReference>
<dbReference type="InterPro" id="IPR003660">
    <property type="entry name" value="HAMP_dom"/>
</dbReference>
<evidence type="ECO:0000256" key="6">
    <source>
        <dbReference type="ARBA" id="ARBA00022692"/>
    </source>
</evidence>
<keyword evidence="8 11" id="KW-1133">Transmembrane helix</keyword>
<keyword evidence="10 11" id="KW-0472">Membrane</keyword>
<dbReference type="Proteomes" id="UP001161405">
    <property type="component" value="Unassembled WGS sequence"/>
</dbReference>
<keyword evidence="7 14" id="KW-0418">Kinase</keyword>
<dbReference type="CDD" id="cd00075">
    <property type="entry name" value="HATPase"/>
    <property type="match status" value="1"/>
</dbReference>
<dbReference type="InterPro" id="IPR036097">
    <property type="entry name" value="HisK_dim/P_sf"/>
</dbReference>
<dbReference type="RefSeq" id="WP_284366191.1">
    <property type="nucleotide sequence ID" value="NZ_BSNI01000002.1"/>
</dbReference>
<evidence type="ECO:0000259" key="13">
    <source>
        <dbReference type="PROSITE" id="PS50885"/>
    </source>
</evidence>
<keyword evidence="5" id="KW-0808">Transferase</keyword>
<evidence type="ECO:0000256" key="2">
    <source>
        <dbReference type="ARBA" id="ARBA00004370"/>
    </source>
</evidence>
<evidence type="ECO:0000256" key="9">
    <source>
        <dbReference type="ARBA" id="ARBA00023012"/>
    </source>
</evidence>
<evidence type="ECO:0000256" key="8">
    <source>
        <dbReference type="ARBA" id="ARBA00022989"/>
    </source>
</evidence>
<feature type="domain" description="Histidine kinase" evidence="12">
    <location>
        <begin position="247"/>
        <end position="462"/>
    </location>
</feature>
<dbReference type="SMART" id="SM00388">
    <property type="entry name" value="HisKA"/>
    <property type="match status" value="1"/>
</dbReference>
<dbReference type="Pfam" id="PF00512">
    <property type="entry name" value="HisKA"/>
    <property type="match status" value="1"/>
</dbReference>
<organism evidence="14 15">
    <name type="scientific">Maritalea porphyrae</name>
    <dbReference type="NCBI Taxonomy" id="880732"/>
    <lineage>
        <taxon>Bacteria</taxon>
        <taxon>Pseudomonadati</taxon>
        <taxon>Pseudomonadota</taxon>
        <taxon>Alphaproteobacteria</taxon>
        <taxon>Hyphomicrobiales</taxon>
        <taxon>Devosiaceae</taxon>
        <taxon>Maritalea</taxon>
    </lineage>
</organism>
<dbReference type="SMART" id="SM00387">
    <property type="entry name" value="HATPase_c"/>
    <property type="match status" value="1"/>
</dbReference>
<protein>
    <recommendedName>
        <fullName evidence="3">histidine kinase</fullName>
        <ecNumber evidence="3">2.7.13.3</ecNumber>
    </recommendedName>
</protein>
<dbReference type="EMBL" id="BSNI01000002">
    <property type="protein sequence ID" value="GLQ19016.1"/>
    <property type="molecule type" value="Genomic_DNA"/>
</dbReference>
<evidence type="ECO:0000256" key="10">
    <source>
        <dbReference type="ARBA" id="ARBA00023136"/>
    </source>
</evidence>
<gene>
    <name evidence="14" type="primary">tctE</name>
    <name evidence="14" type="ORF">GCM10007879_32650</name>
</gene>
<accession>A0ABQ5UUR6</accession>
<dbReference type="PROSITE" id="PS50885">
    <property type="entry name" value="HAMP"/>
    <property type="match status" value="1"/>
</dbReference>
<evidence type="ECO:0000256" key="5">
    <source>
        <dbReference type="ARBA" id="ARBA00022679"/>
    </source>
</evidence>
<keyword evidence="9" id="KW-0902">Two-component regulatory system</keyword>
<dbReference type="Pfam" id="PF08521">
    <property type="entry name" value="2CSK_N"/>
    <property type="match status" value="1"/>
</dbReference>
<comment type="subcellular location">
    <subcellularLocation>
        <location evidence="2">Membrane</location>
    </subcellularLocation>
</comment>
<evidence type="ECO:0000313" key="15">
    <source>
        <dbReference type="Proteomes" id="UP001161405"/>
    </source>
</evidence>
<dbReference type="SUPFAM" id="SSF47384">
    <property type="entry name" value="Homodimeric domain of signal transducing histidine kinase"/>
    <property type="match status" value="1"/>
</dbReference>
<dbReference type="InterPro" id="IPR003594">
    <property type="entry name" value="HATPase_dom"/>
</dbReference>
<reference evidence="14" key="2">
    <citation type="submission" date="2023-01" db="EMBL/GenBank/DDBJ databases">
        <title>Draft genome sequence of Maritalea porphyrae strain NBRC 107169.</title>
        <authorList>
            <person name="Sun Q."/>
            <person name="Mori K."/>
        </authorList>
    </citation>
    <scope>NUCLEOTIDE SEQUENCE</scope>
    <source>
        <strain evidence="14">NBRC 107169</strain>
    </source>
</reference>
<dbReference type="InterPro" id="IPR013727">
    <property type="entry name" value="2CSK_N"/>
</dbReference>
<evidence type="ECO:0000256" key="1">
    <source>
        <dbReference type="ARBA" id="ARBA00000085"/>
    </source>
</evidence>
<dbReference type="Pfam" id="PF02518">
    <property type="entry name" value="HATPase_c"/>
    <property type="match status" value="1"/>
</dbReference>
<dbReference type="PROSITE" id="PS50109">
    <property type="entry name" value="HIS_KIN"/>
    <property type="match status" value="1"/>
</dbReference>
<evidence type="ECO:0000256" key="4">
    <source>
        <dbReference type="ARBA" id="ARBA00022553"/>
    </source>
</evidence>
<reference evidence="14" key="1">
    <citation type="journal article" date="2014" name="Int. J. Syst. Evol. Microbiol.">
        <title>Complete genome of a new Firmicutes species belonging to the dominant human colonic microbiota ('Ruminococcus bicirculans') reveals two chromosomes and a selective capacity to utilize plant glucans.</title>
        <authorList>
            <consortium name="NISC Comparative Sequencing Program"/>
            <person name="Wegmann U."/>
            <person name="Louis P."/>
            <person name="Goesmann A."/>
            <person name="Henrissat B."/>
            <person name="Duncan S.H."/>
            <person name="Flint H.J."/>
        </authorList>
    </citation>
    <scope>NUCLEOTIDE SEQUENCE</scope>
    <source>
        <strain evidence="14">NBRC 107169</strain>
    </source>
</reference>
<comment type="caution">
    <text evidence="14">The sequence shown here is derived from an EMBL/GenBank/DDBJ whole genome shotgun (WGS) entry which is preliminary data.</text>
</comment>
<dbReference type="CDD" id="cd00082">
    <property type="entry name" value="HisKA"/>
    <property type="match status" value="1"/>
</dbReference>
<dbReference type="InterPro" id="IPR003661">
    <property type="entry name" value="HisK_dim/P_dom"/>
</dbReference>
<evidence type="ECO:0000259" key="12">
    <source>
        <dbReference type="PROSITE" id="PS50109"/>
    </source>
</evidence>
<evidence type="ECO:0000256" key="11">
    <source>
        <dbReference type="SAM" id="Phobius"/>
    </source>
</evidence>
<dbReference type="PRINTS" id="PR00344">
    <property type="entry name" value="BCTRLSENSOR"/>
</dbReference>
<feature type="domain" description="HAMP" evidence="13">
    <location>
        <begin position="188"/>
        <end position="239"/>
    </location>
</feature>
<dbReference type="InterPro" id="IPR004358">
    <property type="entry name" value="Sig_transdc_His_kin-like_C"/>
</dbReference>
<dbReference type="Gene3D" id="1.10.287.130">
    <property type="match status" value="1"/>
</dbReference>
<evidence type="ECO:0000256" key="7">
    <source>
        <dbReference type="ARBA" id="ARBA00022777"/>
    </source>
</evidence>
<proteinExistence type="predicted"/>
<dbReference type="InterPro" id="IPR036890">
    <property type="entry name" value="HATPase_C_sf"/>
</dbReference>
<dbReference type="PANTHER" id="PTHR45436:SF1">
    <property type="entry name" value="SENSOR PROTEIN QSEC"/>
    <property type="match status" value="1"/>
</dbReference>
<dbReference type="EC" id="2.7.13.3" evidence="3"/>
<dbReference type="PANTHER" id="PTHR45436">
    <property type="entry name" value="SENSOR HISTIDINE KINASE YKOH"/>
    <property type="match status" value="1"/>
</dbReference>
<evidence type="ECO:0000256" key="3">
    <source>
        <dbReference type="ARBA" id="ARBA00012438"/>
    </source>
</evidence>
<dbReference type="Gene3D" id="3.30.565.10">
    <property type="entry name" value="Histidine kinase-like ATPase, C-terminal domain"/>
    <property type="match status" value="1"/>
</dbReference>
<dbReference type="InterPro" id="IPR050428">
    <property type="entry name" value="TCS_sensor_his_kinase"/>
</dbReference>
<dbReference type="InterPro" id="IPR005467">
    <property type="entry name" value="His_kinase_dom"/>
</dbReference>
<keyword evidence="15" id="KW-1185">Reference proteome</keyword>
<feature type="transmembrane region" description="Helical" evidence="11">
    <location>
        <begin position="168"/>
        <end position="187"/>
    </location>
</feature>